<dbReference type="AlphaFoldDB" id="A0A1I7C8A8"/>
<dbReference type="SUPFAM" id="SSF46689">
    <property type="entry name" value="Homeodomain-like"/>
    <property type="match status" value="2"/>
</dbReference>
<dbReference type="PANTHER" id="PTHR43436">
    <property type="entry name" value="ARAC-FAMILY TRANSCRIPTIONAL REGULATOR"/>
    <property type="match status" value="1"/>
</dbReference>
<evidence type="ECO:0000256" key="2">
    <source>
        <dbReference type="ARBA" id="ARBA00023163"/>
    </source>
</evidence>
<evidence type="ECO:0000313" key="5">
    <source>
        <dbReference type="Proteomes" id="UP000199187"/>
    </source>
</evidence>
<dbReference type="SMART" id="SM00342">
    <property type="entry name" value="HTH_ARAC"/>
    <property type="match status" value="1"/>
</dbReference>
<reference evidence="5" key="1">
    <citation type="submission" date="2016-10" db="EMBL/GenBank/DDBJ databases">
        <authorList>
            <person name="Varghese N."/>
            <person name="Submissions S."/>
        </authorList>
    </citation>
    <scope>NUCLEOTIDE SEQUENCE [LARGE SCALE GENOMIC DNA]</scope>
    <source>
        <strain evidence="5">Ah-143</strain>
    </source>
</reference>
<dbReference type="Gene3D" id="1.10.10.60">
    <property type="entry name" value="Homeodomain-like"/>
    <property type="match status" value="1"/>
</dbReference>
<sequence length="308" mass="34366">MSGVTSSLTRKMIPALLALAPDEGYTRTRMKEIKLLRVNESMPHTPVLYEPCIVIVLQGKKTGLMGAEEFTYDPGHYLVVSAPLPFTSQTTASQQEPLLAMSVSLDVATIAELLIEMGEGDGRGNEKAGILFSTPLGEELADTVYRLLTALSDEEQSRILGPGILKELYYRVLIDTQGAAIRAALSGKGHFRQIAAAIRTMHTRFMDHIEVDMLAKEAGMSSPSFHRHFRAFTGTTPKQYLISIRLHQARFLMVKRNVTASEASFRVGYVSPTQFSREFSRFFGCPPQKEAQRLRHLLKVKAESYWPE</sequence>
<organism evidence="4 5">
    <name type="scientific">Kosakonia arachidis</name>
    <dbReference type="NCBI Taxonomy" id="551989"/>
    <lineage>
        <taxon>Bacteria</taxon>
        <taxon>Pseudomonadati</taxon>
        <taxon>Pseudomonadota</taxon>
        <taxon>Gammaproteobacteria</taxon>
        <taxon>Enterobacterales</taxon>
        <taxon>Enterobacteriaceae</taxon>
        <taxon>Kosakonia</taxon>
    </lineage>
</organism>
<dbReference type="Pfam" id="PF06719">
    <property type="entry name" value="AraC_N"/>
    <property type="match status" value="1"/>
</dbReference>
<dbReference type="Proteomes" id="UP000199187">
    <property type="component" value="Unassembled WGS sequence"/>
</dbReference>
<accession>A0A1I7C8A8</accession>
<protein>
    <submittedName>
        <fullName evidence="4">AraC-type DNA-binding protein</fullName>
    </submittedName>
</protein>
<dbReference type="InterPro" id="IPR009594">
    <property type="entry name" value="Tscrpt_reg_HTH_AraC_N"/>
</dbReference>
<keyword evidence="4" id="KW-0238">DNA-binding</keyword>
<proteinExistence type="predicted"/>
<dbReference type="PROSITE" id="PS01124">
    <property type="entry name" value="HTH_ARAC_FAMILY_2"/>
    <property type="match status" value="1"/>
</dbReference>
<keyword evidence="5" id="KW-1185">Reference proteome</keyword>
<dbReference type="InterPro" id="IPR018060">
    <property type="entry name" value="HTH_AraC"/>
</dbReference>
<keyword evidence="2" id="KW-0804">Transcription</keyword>
<evidence type="ECO:0000256" key="1">
    <source>
        <dbReference type="ARBA" id="ARBA00023015"/>
    </source>
</evidence>
<evidence type="ECO:0000259" key="3">
    <source>
        <dbReference type="PROSITE" id="PS01124"/>
    </source>
</evidence>
<feature type="domain" description="HTH araC/xylS-type" evidence="3">
    <location>
        <begin position="195"/>
        <end position="293"/>
    </location>
</feature>
<name>A0A1I7C8A8_9ENTR</name>
<evidence type="ECO:0000313" key="4">
    <source>
        <dbReference type="EMBL" id="SFT95663.1"/>
    </source>
</evidence>
<dbReference type="GO" id="GO:0003700">
    <property type="term" value="F:DNA-binding transcription factor activity"/>
    <property type="evidence" value="ECO:0007669"/>
    <property type="project" value="InterPro"/>
</dbReference>
<gene>
    <name evidence="4" type="ORF">SAMN05192562_103336</name>
</gene>
<dbReference type="InterPro" id="IPR009057">
    <property type="entry name" value="Homeodomain-like_sf"/>
</dbReference>
<dbReference type="EMBL" id="FPAU01000003">
    <property type="protein sequence ID" value="SFT95663.1"/>
    <property type="molecule type" value="Genomic_DNA"/>
</dbReference>
<dbReference type="PANTHER" id="PTHR43436:SF2">
    <property type="entry name" value="ARAC_XYLS FAMILY TRANSCRIPTIONAL REGULATOR"/>
    <property type="match status" value="1"/>
</dbReference>
<dbReference type="GO" id="GO:0043565">
    <property type="term" value="F:sequence-specific DNA binding"/>
    <property type="evidence" value="ECO:0007669"/>
    <property type="project" value="InterPro"/>
</dbReference>
<keyword evidence="1" id="KW-0805">Transcription regulation</keyword>
<dbReference type="Pfam" id="PF12833">
    <property type="entry name" value="HTH_18"/>
    <property type="match status" value="1"/>
</dbReference>